<dbReference type="Pfam" id="PF06968">
    <property type="entry name" value="BATS"/>
    <property type="match status" value="1"/>
</dbReference>
<dbReference type="SUPFAM" id="SSF102114">
    <property type="entry name" value="Radical SAM enzymes"/>
    <property type="match status" value="1"/>
</dbReference>
<keyword evidence="5 13" id="KW-0808">Transferase</keyword>
<dbReference type="InterPro" id="IPR013785">
    <property type="entry name" value="Aldolase_TIM"/>
</dbReference>
<organism evidence="15 16">
    <name type="scientific">Lutispora saccharofermentans</name>
    <dbReference type="NCBI Taxonomy" id="3024236"/>
    <lineage>
        <taxon>Bacteria</taxon>
        <taxon>Bacillati</taxon>
        <taxon>Bacillota</taxon>
        <taxon>Clostridia</taxon>
        <taxon>Lutisporales</taxon>
        <taxon>Lutisporaceae</taxon>
        <taxon>Lutispora</taxon>
    </lineage>
</organism>
<dbReference type="HAMAP" id="MF_01694">
    <property type="entry name" value="BioB"/>
    <property type="match status" value="1"/>
</dbReference>
<dbReference type="InterPro" id="IPR002684">
    <property type="entry name" value="Biotin_synth/BioAB"/>
</dbReference>
<dbReference type="EMBL" id="JAJEKE010000008">
    <property type="protein sequence ID" value="MCQ1530029.1"/>
    <property type="molecule type" value="Genomic_DNA"/>
</dbReference>
<evidence type="ECO:0000256" key="3">
    <source>
        <dbReference type="ARBA" id="ARBA00012236"/>
    </source>
</evidence>
<feature type="binding site" evidence="13">
    <location>
        <position position="47"/>
    </location>
    <ligand>
        <name>[4Fe-4S] cluster</name>
        <dbReference type="ChEBI" id="CHEBI:49883"/>
        <note>4Fe-4S-S-AdoMet</note>
    </ligand>
</feature>
<evidence type="ECO:0000256" key="2">
    <source>
        <dbReference type="ARBA" id="ARBA00010765"/>
    </source>
</evidence>
<comment type="cofactor">
    <cofactor evidence="13">
        <name>[4Fe-4S] cluster</name>
        <dbReference type="ChEBI" id="CHEBI:49883"/>
    </cofactor>
    <text evidence="13">Binds 1 [4Fe-4S] cluster. The cluster is coordinated with 3 cysteines and an exchangeable S-adenosyl-L-methionine.</text>
</comment>
<dbReference type="SMART" id="SM00729">
    <property type="entry name" value="Elp3"/>
    <property type="match status" value="1"/>
</dbReference>
<dbReference type="InterPro" id="IPR058240">
    <property type="entry name" value="rSAM_sf"/>
</dbReference>
<comment type="caution">
    <text evidence="15">The sequence shown here is derived from an EMBL/GenBank/DDBJ whole genome shotgun (WGS) entry which is preliminary data.</text>
</comment>
<dbReference type="InterPro" id="IPR006638">
    <property type="entry name" value="Elp3/MiaA/NifB-like_rSAM"/>
</dbReference>
<comment type="cofactor">
    <cofactor evidence="13">
        <name>[2Fe-2S] cluster</name>
        <dbReference type="ChEBI" id="CHEBI:190135"/>
    </cofactor>
    <text evidence="13">Binds 1 [2Fe-2S] cluster. The cluster is coordinated with 3 cysteines and 1 arginine.</text>
</comment>
<evidence type="ECO:0000256" key="13">
    <source>
        <dbReference type="HAMAP-Rule" id="MF_01694"/>
    </source>
</evidence>
<dbReference type="Pfam" id="PF04055">
    <property type="entry name" value="Radical_SAM"/>
    <property type="match status" value="1"/>
</dbReference>
<feature type="binding site" evidence="13">
    <location>
        <position position="43"/>
    </location>
    <ligand>
        <name>[4Fe-4S] cluster</name>
        <dbReference type="ChEBI" id="CHEBI:49883"/>
        <note>4Fe-4S-S-AdoMet</note>
    </ligand>
</feature>
<evidence type="ECO:0000259" key="14">
    <source>
        <dbReference type="PROSITE" id="PS51918"/>
    </source>
</evidence>
<feature type="binding site" evidence="13">
    <location>
        <position position="50"/>
    </location>
    <ligand>
        <name>[4Fe-4S] cluster</name>
        <dbReference type="ChEBI" id="CHEBI:49883"/>
        <note>4Fe-4S-S-AdoMet</note>
    </ligand>
</feature>
<reference evidence="15 16" key="1">
    <citation type="submission" date="2021-10" db="EMBL/GenBank/DDBJ databases">
        <title>Lutispora strain m25 sp. nov., a thermophilic, non-spore-forming bacterium isolated from a lab-scale methanogenic bioreactor digesting anaerobic sludge.</title>
        <authorList>
            <person name="El Houari A."/>
            <person name="Mcdonald J."/>
        </authorList>
    </citation>
    <scope>NUCLEOTIDE SEQUENCE [LARGE SCALE GENOMIC DNA]</scope>
    <source>
        <strain evidence="16">m25</strain>
    </source>
</reference>
<proteinExistence type="inferred from homology"/>
<dbReference type="InterPro" id="IPR010722">
    <property type="entry name" value="BATS_dom"/>
</dbReference>
<comment type="similarity">
    <text evidence="2 13">Belongs to the radical SAM superfamily. Biotin synthase family.</text>
</comment>
<comment type="pathway">
    <text evidence="1 13">Cofactor biosynthesis; biotin biosynthesis; biotin from 7,8-diaminononanoate: step 2/2.</text>
</comment>
<evidence type="ECO:0000313" key="16">
    <source>
        <dbReference type="Proteomes" id="UP001651880"/>
    </source>
</evidence>
<dbReference type="NCBIfam" id="TIGR00433">
    <property type="entry name" value="bioB"/>
    <property type="match status" value="1"/>
</dbReference>
<feature type="domain" description="Radical SAM core" evidence="14">
    <location>
        <begin position="25"/>
        <end position="254"/>
    </location>
</feature>
<keyword evidence="9 13" id="KW-0093">Biotin biosynthesis</keyword>
<protein>
    <recommendedName>
        <fullName evidence="3 13">Biotin synthase</fullName>
        <ecNumber evidence="3 13">2.8.1.6</ecNumber>
    </recommendedName>
</protein>
<evidence type="ECO:0000256" key="1">
    <source>
        <dbReference type="ARBA" id="ARBA00004942"/>
    </source>
</evidence>
<evidence type="ECO:0000256" key="6">
    <source>
        <dbReference type="ARBA" id="ARBA00022691"/>
    </source>
</evidence>
<keyword evidence="6 13" id="KW-0949">S-adenosyl-L-methionine</keyword>
<evidence type="ECO:0000256" key="9">
    <source>
        <dbReference type="ARBA" id="ARBA00022756"/>
    </source>
</evidence>
<dbReference type="PIRSF" id="PIRSF001619">
    <property type="entry name" value="Biotin_synth"/>
    <property type="match status" value="1"/>
</dbReference>
<comment type="function">
    <text evidence="13">Catalyzes the conversion of dethiobiotin (DTB) to biotin by the insertion of a sulfur atom into dethiobiotin via a radical-based mechanism.</text>
</comment>
<evidence type="ECO:0000256" key="11">
    <source>
        <dbReference type="ARBA" id="ARBA00023014"/>
    </source>
</evidence>
<keyword evidence="4 13" id="KW-0004">4Fe-4S</keyword>
<comment type="subunit">
    <text evidence="13">Homodimer.</text>
</comment>
<dbReference type="SMART" id="SM00876">
    <property type="entry name" value="BATS"/>
    <property type="match status" value="1"/>
</dbReference>
<dbReference type="EC" id="2.8.1.6" evidence="3 13"/>
<evidence type="ECO:0000256" key="4">
    <source>
        <dbReference type="ARBA" id="ARBA00022485"/>
    </source>
</evidence>
<dbReference type="InterPro" id="IPR024177">
    <property type="entry name" value="Biotin_synthase"/>
</dbReference>
<keyword evidence="7 13" id="KW-0001">2Fe-2S</keyword>
<evidence type="ECO:0000256" key="12">
    <source>
        <dbReference type="ARBA" id="ARBA00051157"/>
    </source>
</evidence>
<sequence>MLGGLSKPDELEKLYHAADRIRERYNGNKVDLCSIMNAKSGRCSEDCKYCAQSAHYNTQVEEYGLVCKDKALALALENESCGVGRFSLVTSGRDLAGEDFKETLNIYGYIKDYVKISLCASHGILTHEQLLLLKKAGVETYHHNLETSREYYGRICTTHSYDERIETIKNAQNAGLKVCSGGIIGMGESLENRIKLAFELKALSIDSIPINVLNPIKGTPLEGSERLSQDEILKTVAIYRFINPKAYIRLAGGRNRIEDFGKLCFKAGANATITGNYLTTSGNKIADDIKMIKGLGLETGL</sequence>
<evidence type="ECO:0000256" key="5">
    <source>
        <dbReference type="ARBA" id="ARBA00022679"/>
    </source>
</evidence>
<dbReference type="Gene3D" id="3.20.20.70">
    <property type="entry name" value="Aldolase class I"/>
    <property type="match status" value="1"/>
</dbReference>
<dbReference type="Proteomes" id="UP001651880">
    <property type="component" value="Unassembled WGS sequence"/>
</dbReference>
<evidence type="ECO:0000256" key="7">
    <source>
        <dbReference type="ARBA" id="ARBA00022714"/>
    </source>
</evidence>
<dbReference type="SFLD" id="SFLDS00029">
    <property type="entry name" value="Radical_SAM"/>
    <property type="match status" value="1"/>
</dbReference>
<keyword evidence="8 13" id="KW-0479">Metal-binding</keyword>
<dbReference type="InterPro" id="IPR007197">
    <property type="entry name" value="rSAM"/>
</dbReference>
<dbReference type="SFLD" id="SFLDG01060">
    <property type="entry name" value="BATS_domain_containing"/>
    <property type="match status" value="1"/>
</dbReference>
<dbReference type="PANTHER" id="PTHR22976">
    <property type="entry name" value="BIOTIN SYNTHASE"/>
    <property type="match status" value="1"/>
</dbReference>
<dbReference type="GO" id="GO:0004076">
    <property type="term" value="F:biotin synthase activity"/>
    <property type="evidence" value="ECO:0007669"/>
    <property type="project" value="UniProtKB-EC"/>
</dbReference>
<dbReference type="PROSITE" id="PS51918">
    <property type="entry name" value="RADICAL_SAM"/>
    <property type="match status" value="1"/>
</dbReference>
<evidence type="ECO:0000313" key="15">
    <source>
        <dbReference type="EMBL" id="MCQ1530029.1"/>
    </source>
</evidence>
<dbReference type="SFLD" id="SFLDG01278">
    <property type="entry name" value="biotin_synthase_like"/>
    <property type="match status" value="1"/>
</dbReference>
<feature type="binding site" evidence="13">
    <location>
        <position position="87"/>
    </location>
    <ligand>
        <name>[2Fe-2S] cluster</name>
        <dbReference type="ChEBI" id="CHEBI:190135"/>
    </ligand>
</feature>
<dbReference type="CDD" id="cd01335">
    <property type="entry name" value="Radical_SAM"/>
    <property type="match status" value="1"/>
</dbReference>
<keyword evidence="10 13" id="KW-0408">Iron</keyword>
<feature type="binding site" evidence="13">
    <location>
        <position position="179"/>
    </location>
    <ligand>
        <name>[2Fe-2S] cluster</name>
        <dbReference type="ChEBI" id="CHEBI:190135"/>
    </ligand>
</feature>
<evidence type="ECO:0000256" key="10">
    <source>
        <dbReference type="ARBA" id="ARBA00023004"/>
    </source>
</evidence>
<name>A0ABT1NHF2_9FIRM</name>
<feature type="binding site" evidence="13">
    <location>
        <position position="119"/>
    </location>
    <ligand>
        <name>[2Fe-2S] cluster</name>
        <dbReference type="ChEBI" id="CHEBI:190135"/>
    </ligand>
</feature>
<keyword evidence="11 13" id="KW-0411">Iron-sulfur</keyword>
<comment type="catalytic activity">
    <reaction evidence="12 13">
        <text>(4R,5S)-dethiobiotin + (sulfur carrier)-SH + 2 reduced [2Fe-2S]-[ferredoxin] + 2 S-adenosyl-L-methionine = (sulfur carrier)-H + biotin + 2 5'-deoxyadenosine + 2 L-methionine + 2 oxidized [2Fe-2S]-[ferredoxin]</text>
        <dbReference type="Rhea" id="RHEA:22060"/>
        <dbReference type="Rhea" id="RHEA-COMP:10000"/>
        <dbReference type="Rhea" id="RHEA-COMP:10001"/>
        <dbReference type="Rhea" id="RHEA-COMP:14737"/>
        <dbReference type="Rhea" id="RHEA-COMP:14739"/>
        <dbReference type="ChEBI" id="CHEBI:17319"/>
        <dbReference type="ChEBI" id="CHEBI:29917"/>
        <dbReference type="ChEBI" id="CHEBI:33737"/>
        <dbReference type="ChEBI" id="CHEBI:33738"/>
        <dbReference type="ChEBI" id="CHEBI:57586"/>
        <dbReference type="ChEBI" id="CHEBI:57844"/>
        <dbReference type="ChEBI" id="CHEBI:59789"/>
        <dbReference type="ChEBI" id="CHEBI:64428"/>
        <dbReference type="ChEBI" id="CHEBI:149473"/>
        <dbReference type="EC" id="2.8.1.6"/>
    </reaction>
</comment>
<gene>
    <name evidence="13 15" type="primary">bioB</name>
    <name evidence="15" type="ORF">LJD61_10785</name>
</gene>
<evidence type="ECO:0000256" key="8">
    <source>
        <dbReference type="ARBA" id="ARBA00022723"/>
    </source>
</evidence>
<feature type="binding site" evidence="13">
    <location>
        <position position="249"/>
    </location>
    <ligand>
        <name>[2Fe-2S] cluster</name>
        <dbReference type="ChEBI" id="CHEBI:190135"/>
    </ligand>
</feature>
<dbReference type="PANTHER" id="PTHR22976:SF2">
    <property type="entry name" value="BIOTIN SYNTHASE, MITOCHONDRIAL"/>
    <property type="match status" value="1"/>
</dbReference>
<accession>A0ABT1NHF2</accession>
<keyword evidence="16" id="KW-1185">Reference proteome</keyword>